<keyword evidence="3" id="KW-1185">Reference proteome</keyword>
<organism evidence="2 3">
    <name type="scientific">Neorhizobium huautlense</name>
    <dbReference type="NCBI Taxonomy" id="67774"/>
    <lineage>
        <taxon>Bacteria</taxon>
        <taxon>Pseudomonadati</taxon>
        <taxon>Pseudomonadota</taxon>
        <taxon>Alphaproteobacteria</taxon>
        <taxon>Hyphomicrobiales</taxon>
        <taxon>Rhizobiaceae</taxon>
        <taxon>Rhizobium/Agrobacterium group</taxon>
        <taxon>Neorhizobium</taxon>
    </lineage>
</organism>
<dbReference type="RefSeq" id="WP_306836754.1">
    <property type="nucleotide sequence ID" value="NZ_JAUSRF010000011.1"/>
</dbReference>
<dbReference type="Proteomes" id="UP001241472">
    <property type="component" value="Unassembled WGS sequence"/>
</dbReference>
<proteinExistence type="predicted"/>
<evidence type="ECO:0000313" key="3">
    <source>
        <dbReference type="Proteomes" id="UP001241472"/>
    </source>
</evidence>
<evidence type="ECO:0000313" key="2">
    <source>
        <dbReference type="EMBL" id="MDP9838646.1"/>
    </source>
</evidence>
<protein>
    <recommendedName>
        <fullName evidence="1">DUF6602 domain-containing protein</fullName>
    </recommendedName>
</protein>
<dbReference type="CDD" id="cd21173">
    <property type="entry name" value="NucC-like"/>
    <property type="match status" value="1"/>
</dbReference>
<name>A0ABT9PW02_9HYPH</name>
<feature type="domain" description="DUF6602" evidence="1">
    <location>
        <begin position="21"/>
        <end position="127"/>
    </location>
</feature>
<dbReference type="InterPro" id="IPR046537">
    <property type="entry name" value="DUF6602"/>
</dbReference>
<accession>A0ABT9PW02</accession>
<dbReference type="EMBL" id="JAUSRF010000011">
    <property type="protein sequence ID" value="MDP9838646.1"/>
    <property type="molecule type" value="Genomic_DNA"/>
</dbReference>
<evidence type="ECO:0000259" key="1">
    <source>
        <dbReference type="Pfam" id="PF20247"/>
    </source>
</evidence>
<gene>
    <name evidence="2" type="ORF">J2T09_003418</name>
</gene>
<dbReference type="Pfam" id="PF20247">
    <property type="entry name" value="DUF6602"/>
    <property type="match status" value="1"/>
</dbReference>
<reference evidence="2 3" key="1">
    <citation type="submission" date="2023-07" db="EMBL/GenBank/DDBJ databases">
        <title>Sorghum-associated microbial communities from plants grown in Nebraska, USA.</title>
        <authorList>
            <person name="Schachtman D."/>
        </authorList>
    </citation>
    <scope>NUCLEOTIDE SEQUENCE [LARGE SCALE GENOMIC DNA]</scope>
    <source>
        <strain evidence="2 3">DS1307</strain>
    </source>
</reference>
<comment type="caution">
    <text evidence="2">The sequence shown here is derived from an EMBL/GenBank/DDBJ whole genome shotgun (WGS) entry which is preliminary data.</text>
</comment>
<sequence length="308" mass="35157">MDFHGIFKQQQRILELELELARQRFSHYGLRGNAVETAVRDFLERHIPRALTAGTGEVVASESDTDRRKSGQIDVVLTNMSQPFLGSRDVPSTFSIEGVHMAGEVKATMSRSIVSTELEKARYFRSLKARNVSRLVTVPKPENWLTYYVFYRPYFLLSVETTAKWQSILLELMEFIEANGTLPLDGIFLLDQNVVILLSPYLDFPHSKLAGIPFEHKVDGQMVTGGIHVYKTDVSLALFLAWISTFRGSFFEDQHPIGFYIQEVLNESMAETVVYEDARSTEEILKKFETLGIFKATIEELRSAYPRK</sequence>